<dbReference type="InterPro" id="IPR001806">
    <property type="entry name" value="Small_GTPase"/>
</dbReference>
<dbReference type="SMART" id="SM00173">
    <property type="entry name" value="RAS"/>
    <property type="match status" value="1"/>
</dbReference>
<dbReference type="SMART" id="SM00174">
    <property type="entry name" value="RHO"/>
    <property type="match status" value="1"/>
</dbReference>
<reference evidence="3 4" key="1">
    <citation type="submission" date="2015-11" db="EMBL/GenBank/DDBJ databases">
        <title>Genomic analysis of 38 Legionella species identifies large and diverse effector repertoires.</title>
        <authorList>
            <person name="Burstein D."/>
            <person name="Amaro F."/>
            <person name="Zusman T."/>
            <person name="Lifshitz Z."/>
            <person name="Cohen O."/>
            <person name="Gilbert J.A."/>
            <person name="Pupko T."/>
            <person name="Shuman H.A."/>
            <person name="Segal G."/>
        </authorList>
    </citation>
    <scope>NUCLEOTIDE SEQUENCE [LARGE SCALE GENOMIC DNA]</scope>
    <source>
        <strain evidence="3 4">ATCC 49504</strain>
    </source>
</reference>
<accession>A0A0W0U865</accession>
<dbReference type="InterPro" id="IPR050227">
    <property type="entry name" value="Rab"/>
</dbReference>
<evidence type="ECO:0000256" key="1">
    <source>
        <dbReference type="ARBA" id="ARBA00022741"/>
    </source>
</evidence>
<dbReference type="FunFam" id="3.40.50.300:FF:001447">
    <property type="entry name" value="Ras-related protein Rab-1B"/>
    <property type="match status" value="1"/>
</dbReference>
<dbReference type="InterPro" id="IPR005225">
    <property type="entry name" value="Small_GTP-bd"/>
</dbReference>
<dbReference type="GO" id="GO:0003924">
    <property type="term" value="F:GTPase activity"/>
    <property type="evidence" value="ECO:0007669"/>
    <property type="project" value="InterPro"/>
</dbReference>
<dbReference type="PROSITE" id="PS51421">
    <property type="entry name" value="RAS"/>
    <property type="match status" value="1"/>
</dbReference>
<dbReference type="Proteomes" id="UP000054785">
    <property type="component" value="Unassembled WGS sequence"/>
</dbReference>
<gene>
    <name evidence="3" type="ORF">Lgee_0383</name>
</gene>
<dbReference type="PRINTS" id="PR00449">
    <property type="entry name" value="RASTRNSFRMNG"/>
</dbReference>
<dbReference type="EMBL" id="LNYC01000007">
    <property type="protein sequence ID" value="KTD04005.1"/>
    <property type="molecule type" value="Genomic_DNA"/>
</dbReference>
<dbReference type="PROSITE" id="PS51419">
    <property type="entry name" value="RAB"/>
    <property type="match status" value="1"/>
</dbReference>
<dbReference type="SUPFAM" id="SSF52540">
    <property type="entry name" value="P-loop containing nucleoside triphosphate hydrolases"/>
    <property type="match status" value="1"/>
</dbReference>
<keyword evidence="2" id="KW-0342">GTP-binding</keyword>
<dbReference type="PATRIC" id="fig|45065.4.peg.404"/>
<organism evidence="3 4">
    <name type="scientific">Legionella geestiana</name>
    <dbReference type="NCBI Taxonomy" id="45065"/>
    <lineage>
        <taxon>Bacteria</taxon>
        <taxon>Pseudomonadati</taxon>
        <taxon>Pseudomonadota</taxon>
        <taxon>Gammaproteobacteria</taxon>
        <taxon>Legionellales</taxon>
        <taxon>Legionellaceae</taxon>
        <taxon>Legionella</taxon>
    </lineage>
</organism>
<protein>
    <submittedName>
        <fullName evidence="3">Ras family GTPase</fullName>
    </submittedName>
</protein>
<name>A0A0W0U865_9GAMM</name>
<dbReference type="STRING" id="45065.Lgee_0383"/>
<dbReference type="Gene3D" id="3.40.50.300">
    <property type="entry name" value="P-loop containing nucleotide triphosphate hydrolases"/>
    <property type="match status" value="1"/>
</dbReference>
<dbReference type="GO" id="GO:0005525">
    <property type="term" value="F:GTP binding"/>
    <property type="evidence" value="ECO:0007669"/>
    <property type="project" value="UniProtKB-KW"/>
</dbReference>
<dbReference type="InterPro" id="IPR027417">
    <property type="entry name" value="P-loop_NTPase"/>
</dbReference>
<dbReference type="NCBIfam" id="TIGR00231">
    <property type="entry name" value="small_GTP"/>
    <property type="match status" value="1"/>
</dbReference>
<evidence type="ECO:0000313" key="3">
    <source>
        <dbReference type="EMBL" id="KTD04005.1"/>
    </source>
</evidence>
<dbReference type="CDD" id="cd00154">
    <property type="entry name" value="Rab"/>
    <property type="match status" value="1"/>
</dbReference>
<dbReference type="PANTHER" id="PTHR47977">
    <property type="entry name" value="RAS-RELATED PROTEIN RAB"/>
    <property type="match status" value="1"/>
</dbReference>
<evidence type="ECO:0000313" key="4">
    <source>
        <dbReference type="Proteomes" id="UP000054785"/>
    </source>
</evidence>
<dbReference type="OrthoDB" id="5651305at2"/>
<dbReference type="Pfam" id="PF00071">
    <property type="entry name" value="Ras"/>
    <property type="match status" value="1"/>
</dbReference>
<dbReference type="SMART" id="SM00175">
    <property type="entry name" value="RAB"/>
    <property type="match status" value="1"/>
</dbReference>
<sequence length="347" mass="39338">MLNLSIGCQEYAHNILIRGGVGYIAEKSPFTGMIINFLNTYCCLYVGLYVRLIVGKYVLYKIVLVGESRSGKTALRLRYIDQRFTDAYMRTIGLDFSQKTRADDECEITLAIWDIDGDNREHLITRGVSRGCHGLIVNFDLSSLDSFQRLEQYMERAVKPNYPENATIMLAANKSDLDPAVDKEAISQFVQEWNQKNPTHQIRRFFATSAKKNTDVTELFDETVLEILRSSHSKAPDEMASLAPDLKTQFKQAYEAKLESDRGKLCGLFRFFAKSRIEDRLDNMSLSDILRHAKSANNRSRAVCVALGWLTPQGHLASSLPEAASEELENAESQNRLANLRAKYQLN</sequence>
<keyword evidence="1" id="KW-0547">Nucleotide-binding</keyword>
<evidence type="ECO:0000256" key="2">
    <source>
        <dbReference type="ARBA" id="ARBA00023134"/>
    </source>
</evidence>
<comment type="caution">
    <text evidence="3">The sequence shown here is derived from an EMBL/GenBank/DDBJ whole genome shotgun (WGS) entry which is preliminary data.</text>
</comment>
<keyword evidence="4" id="KW-1185">Reference proteome</keyword>
<dbReference type="RefSeq" id="WP_058387066.1">
    <property type="nucleotide sequence ID" value="NZ_CAAAHN010000016.1"/>
</dbReference>
<dbReference type="AlphaFoldDB" id="A0A0W0U865"/>
<proteinExistence type="predicted"/>